<dbReference type="EMBL" id="CWJI01000018">
    <property type="protein sequence ID" value="CRY56870.1"/>
    <property type="molecule type" value="Genomic_DNA"/>
</dbReference>
<dbReference type="AlphaFoldDB" id="A0A0H5M0N2"/>
<evidence type="ECO:0000313" key="3">
    <source>
        <dbReference type="Proteomes" id="UP000043316"/>
    </source>
</evidence>
<evidence type="ECO:0000256" key="1">
    <source>
        <dbReference type="SAM" id="Phobius"/>
    </source>
</evidence>
<dbReference type="RefSeq" id="WP_053010307.1">
    <property type="nucleotide sequence ID" value="NZ_CWJI01000018.1"/>
</dbReference>
<protein>
    <submittedName>
        <fullName evidence="2">Uncharacterized protein</fullName>
    </submittedName>
</protein>
<name>A0A0H5M0N2_YERIN</name>
<keyword evidence="1" id="KW-0812">Transmembrane</keyword>
<feature type="transmembrane region" description="Helical" evidence="1">
    <location>
        <begin position="50"/>
        <end position="69"/>
    </location>
</feature>
<reference evidence="3" key="1">
    <citation type="submission" date="2015-03" db="EMBL/GenBank/DDBJ databases">
        <authorList>
            <consortium name="Pathogen Informatics"/>
        </authorList>
    </citation>
    <scope>NUCLEOTIDE SEQUENCE [LARGE SCALE GENOMIC DNA]</scope>
    <source>
        <strain evidence="3">R148</strain>
    </source>
</reference>
<organism evidence="2 3">
    <name type="scientific">Yersinia intermedia</name>
    <dbReference type="NCBI Taxonomy" id="631"/>
    <lineage>
        <taxon>Bacteria</taxon>
        <taxon>Pseudomonadati</taxon>
        <taxon>Pseudomonadota</taxon>
        <taxon>Gammaproteobacteria</taxon>
        <taxon>Enterobacterales</taxon>
        <taxon>Yersiniaceae</taxon>
        <taxon>Yersinia</taxon>
    </lineage>
</organism>
<sequence>MSVYLDAIPEVAPQIRRPDTRRWLYFLGAIMVIGNAMTFGLWTAERTGPVFWFMASGLPFCLWGLMFSIRRLGYKCDQVWAASWDRERLQLLTEETTRGQRFAWILNSGIITQLGTGPEKLLKAIKSAESQLHVQIPRAGGMPVRHSRLPGFHDHQQSHDLDLGMKTIVSQIKPVLAKVPLSVPCGLMVDCDITGVQDADEQILNILMSQTGRTFRLLRSKGLTAFDLWLDEEWEQPAVFVSISAVVRAMPQEDEGEAMTWALLLNRYHPEFPDAVRLHRPEKGSISTLSKTLGRALLWSKTSVEMVKGACTTGNTLAVGGEWSSACEENGLVFSMTEESRDVDQTTGYTGKAAPWIATILAATLAQQGGSQIVVAETDTAEIWVVGITPSDKTGINQDLL</sequence>
<accession>A0A0H5M0N2</accession>
<keyword evidence="1" id="KW-1133">Transmembrane helix</keyword>
<feature type="transmembrane region" description="Helical" evidence="1">
    <location>
        <begin position="23"/>
        <end position="44"/>
    </location>
</feature>
<dbReference type="Proteomes" id="UP000043316">
    <property type="component" value="Unassembled WGS sequence"/>
</dbReference>
<proteinExistence type="predicted"/>
<gene>
    <name evidence="2" type="ORF">ERS008476_03917</name>
</gene>
<keyword evidence="1" id="KW-0472">Membrane</keyword>
<evidence type="ECO:0000313" key="2">
    <source>
        <dbReference type="EMBL" id="CRY56870.1"/>
    </source>
</evidence>